<comment type="caution">
    <text evidence="2">The sequence shown here is derived from an EMBL/GenBank/DDBJ whole genome shotgun (WGS) entry which is preliminary data.</text>
</comment>
<protein>
    <submittedName>
        <fullName evidence="2">Uncharacterized protein</fullName>
    </submittedName>
</protein>
<gene>
    <name evidence="2" type="ORF">GCM10010276_23420</name>
</gene>
<evidence type="ECO:0000313" key="2">
    <source>
        <dbReference type="EMBL" id="GAA2484927.1"/>
    </source>
</evidence>
<dbReference type="Proteomes" id="UP001501777">
    <property type="component" value="Unassembled WGS sequence"/>
</dbReference>
<name>A0ABP5YSX4_STRLO</name>
<sequence>MSESEQTPPYPQGGAGVFDIDPDQTGVSQDPAHEVTSDLDALPDDMEL</sequence>
<feature type="region of interest" description="Disordered" evidence="1">
    <location>
        <begin position="1"/>
        <end position="48"/>
    </location>
</feature>
<reference evidence="3" key="1">
    <citation type="journal article" date="2019" name="Int. J. Syst. Evol. Microbiol.">
        <title>The Global Catalogue of Microorganisms (GCM) 10K type strain sequencing project: providing services to taxonomists for standard genome sequencing and annotation.</title>
        <authorList>
            <consortium name="The Broad Institute Genomics Platform"/>
            <consortium name="The Broad Institute Genome Sequencing Center for Infectious Disease"/>
            <person name="Wu L."/>
            <person name="Ma J."/>
        </authorList>
    </citation>
    <scope>NUCLEOTIDE SEQUENCE [LARGE SCALE GENOMIC DNA]</scope>
    <source>
        <strain evidence="3">JCM 4395</strain>
    </source>
</reference>
<keyword evidence="3" id="KW-1185">Reference proteome</keyword>
<organism evidence="2 3">
    <name type="scientific">Streptomyces longisporus</name>
    <dbReference type="NCBI Taxonomy" id="1948"/>
    <lineage>
        <taxon>Bacteria</taxon>
        <taxon>Bacillati</taxon>
        <taxon>Actinomycetota</taxon>
        <taxon>Actinomycetes</taxon>
        <taxon>Kitasatosporales</taxon>
        <taxon>Streptomycetaceae</taxon>
        <taxon>Streptomyces</taxon>
    </lineage>
</organism>
<evidence type="ECO:0000313" key="3">
    <source>
        <dbReference type="Proteomes" id="UP001501777"/>
    </source>
</evidence>
<evidence type="ECO:0000256" key="1">
    <source>
        <dbReference type="SAM" id="MobiDB-lite"/>
    </source>
</evidence>
<dbReference type="EMBL" id="BAAASG010000006">
    <property type="protein sequence ID" value="GAA2484927.1"/>
    <property type="molecule type" value="Genomic_DNA"/>
</dbReference>
<dbReference type="RefSeq" id="WP_344400067.1">
    <property type="nucleotide sequence ID" value="NZ_BAAASG010000006.1"/>
</dbReference>
<proteinExistence type="predicted"/>
<accession>A0ABP5YSX4</accession>